<proteinExistence type="predicted"/>
<evidence type="ECO:0000313" key="2">
    <source>
        <dbReference type="EMBL" id="KKM05236.1"/>
    </source>
</evidence>
<dbReference type="EMBL" id="LAZR01016267">
    <property type="protein sequence ID" value="KKM05236.1"/>
    <property type="molecule type" value="Genomic_DNA"/>
</dbReference>
<dbReference type="AlphaFoldDB" id="A0A0F9JHI2"/>
<dbReference type="GO" id="GO:0003677">
    <property type="term" value="F:DNA binding"/>
    <property type="evidence" value="ECO:0007669"/>
    <property type="project" value="InterPro"/>
</dbReference>
<protein>
    <recommendedName>
        <fullName evidence="1">Helix-turn-helix domain-containing protein</fullName>
    </recommendedName>
</protein>
<dbReference type="InterPro" id="IPR041657">
    <property type="entry name" value="HTH_17"/>
</dbReference>
<evidence type="ECO:0000259" key="1">
    <source>
        <dbReference type="Pfam" id="PF12728"/>
    </source>
</evidence>
<dbReference type="Pfam" id="PF12728">
    <property type="entry name" value="HTH_17"/>
    <property type="match status" value="1"/>
</dbReference>
<accession>A0A0F9JHI2</accession>
<comment type="caution">
    <text evidence="2">The sequence shown here is derived from an EMBL/GenBank/DDBJ whole genome shotgun (WGS) entry which is preliminary data.</text>
</comment>
<name>A0A0F9JHI2_9ZZZZ</name>
<gene>
    <name evidence="2" type="ORF">LCGC14_1756200</name>
</gene>
<dbReference type="InterPro" id="IPR010093">
    <property type="entry name" value="SinI_DNA-bd"/>
</dbReference>
<feature type="domain" description="Helix-turn-helix" evidence="1">
    <location>
        <begin position="26"/>
        <end position="63"/>
    </location>
</feature>
<organism evidence="2">
    <name type="scientific">marine sediment metagenome</name>
    <dbReference type="NCBI Taxonomy" id="412755"/>
    <lineage>
        <taxon>unclassified sequences</taxon>
        <taxon>metagenomes</taxon>
        <taxon>ecological metagenomes</taxon>
    </lineage>
</organism>
<sequence>MRRKEEQLGKREIEAALRGLPSPIVSPAQLAELVGISRSTLYEWIAKGRLDGAFRKRGKHVLVWLPRAIDVLFNGAEWKECE</sequence>
<reference evidence="2" key="1">
    <citation type="journal article" date="2015" name="Nature">
        <title>Complex archaea that bridge the gap between prokaryotes and eukaryotes.</title>
        <authorList>
            <person name="Spang A."/>
            <person name="Saw J.H."/>
            <person name="Jorgensen S.L."/>
            <person name="Zaremba-Niedzwiedzka K."/>
            <person name="Martijn J."/>
            <person name="Lind A.E."/>
            <person name="van Eijk R."/>
            <person name="Schleper C."/>
            <person name="Guy L."/>
            <person name="Ettema T.J."/>
        </authorList>
    </citation>
    <scope>NUCLEOTIDE SEQUENCE</scope>
</reference>
<dbReference type="NCBIfam" id="TIGR01764">
    <property type="entry name" value="excise"/>
    <property type="match status" value="1"/>
</dbReference>